<protein>
    <submittedName>
        <fullName evidence="1">Uncharacterized protein</fullName>
    </submittedName>
</protein>
<evidence type="ECO:0000313" key="2">
    <source>
        <dbReference type="Proteomes" id="UP000609531"/>
    </source>
</evidence>
<organism evidence="1 2">
    <name type="scientific">Acuticoccus mangrovi</name>
    <dbReference type="NCBI Taxonomy" id="2796142"/>
    <lineage>
        <taxon>Bacteria</taxon>
        <taxon>Pseudomonadati</taxon>
        <taxon>Pseudomonadota</taxon>
        <taxon>Alphaproteobacteria</taxon>
        <taxon>Hyphomicrobiales</taxon>
        <taxon>Amorphaceae</taxon>
        <taxon>Acuticoccus</taxon>
    </lineage>
</organism>
<comment type="caution">
    <text evidence="1">The sequence shown here is derived from an EMBL/GenBank/DDBJ whole genome shotgun (WGS) entry which is preliminary data.</text>
</comment>
<proteinExistence type="predicted"/>
<dbReference type="Pfam" id="PF20102">
    <property type="entry name" value="DUF6492"/>
    <property type="match status" value="1"/>
</dbReference>
<name>A0A934MCZ1_9HYPH</name>
<keyword evidence="2" id="KW-1185">Reference proteome</keyword>
<gene>
    <name evidence="1" type="ORF">JCR33_08805</name>
</gene>
<dbReference type="AlphaFoldDB" id="A0A934MCZ1"/>
<sequence>MRIELQTCSYAGDFGLCEMLCETIDRFAPADMRHVLIVPTADLAVFRPLERSGREVRSEDEYLPRWLHRLPIPRGSWRRYLMLPRRDIFLSFRSAPVRGWIVQQMIKIGATRASEADVVLHVDSDTAFVRPFTEESLVVDGKVRCYRNPGAGILDTHALWHEAASRLLGLPPTPYHGADFIDAMVTWRRDTARAMIDRIESTTGVDWQVALARTPHFSEYILYGVYATKIAEAEPATAGRLWFTERSLSRSLWTEGLADEAHKAAFVASLEPDEIACLVQSTLPMSAAERRALIEDLAAVAARQQAG</sequence>
<dbReference type="EMBL" id="JAEKJA010000006">
    <property type="protein sequence ID" value="MBJ3775782.1"/>
    <property type="molecule type" value="Genomic_DNA"/>
</dbReference>
<reference evidence="1" key="1">
    <citation type="submission" date="2020-12" db="EMBL/GenBank/DDBJ databases">
        <title>Bacterial taxonomy.</title>
        <authorList>
            <person name="Pan X."/>
        </authorList>
    </citation>
    <scope>NUCLEOTIDE SEQUENCE</scope>
    <source>
        <strain evidence="1">B2012</strain>
    </source>
</reference>
<dbReference type="RefSeq" id="WP_198881680.1">
    <property type="nucleotide sequence ID" value="NZ_JAEKJA010000006.1"/>
</dbReference>
<dbReference type="Proteomes" id="UP000609531">
    <property type="component" value="Unassembled WGS sequence"/>
</dbReference>
<evidence type="ECO:0000313" key="1">
    <source>
        <dbReference type="EMBL" id="MBJ3775782.1"/>
    </source>
</evidence>
<accession>A0A934MCZ1</accession>
<dbReference type="InterPro" id="IPR045499">
    <property type="entry name" value="DUF6492"/>
</dbReference>